<organism evidence="1 2">
    <name type="scientific">Candidatus Gemmiger excrementavium</name>
    <dbReference type="NCBI Taxonomy" id="2838608"/>
    <lineage>
        <taxon>Bacteria</taxon>
        <taxon>Bacillati</taxon>
        <taxon>Bacillota</taxon>
        <taxon>Clostridia</taxon>
        <taxon>Eubacteriales</taxon>
        <taxon>Gemmiger</taxon>
    </lineage>
</organism>
<dbReference type="EMBL" id="DXBO01000031">
    <property type="protein sequence ID" value="HIZ47611.1"/>
    <property type="molecule type" value="Genomic_DNA"/>
</dbReference>
<dbReference type="GO" id="GO:0005524">
    <property type="term" value="F:ATP binding"/>
    <property type="evidence" value="ECO:0007669"/>
    <property type="project" value="UniProtKB-KW"/>
</dbReference>
<gene>
    <name evidence="1" type="ORF">H9810_02680</name>
</gene>
<reference evidence="1" key="1">
    <citation type="journal article" date="2021" name="PeerJ">
        <title>Extensive microbial diversity within the chicken gut microbiome revealed by metagenomics and culture.</title>
        <authorList>
            <person name="Gilroy R."/>
            <person name="Ravi A."/>
            <person name="Getino M."/>
            <person name="Pursley I."/>
            <person name="Horton D.L."/>
            <person name="Alikhan N.F."/>
            <person name="Baker D."/>
            <person name="Gharbi K."/>
            <person name="Hall N."/>
            <person name="Watson M."/>
            <person name="Adriaenssens E.M."/>
            <person name="Foster-Nyarko E."/>
            <person name="Jarju S."/>
            <person name="Secka A."/>
            <person name="Antonio M."/>
            <person name="Oren A."/>
            <person name="Chaudhuri R.R."/>
            <person name="La Ragione R."/>
            <person name="Hildebrand F."/>
            <person name="Pallen M.J."/>
        </authorList>
    </citation>
    <scope>NUCLEOTIDE SEQUENCE</scope>
    <source>
        <strain evidence="1">3436</strain>
    </source>
</reference>
<evidence type="ECO:0000313" key="2">
    <source>
        <dbReference type="Proteomes" id="UP000824031"/>
    </source>
</evidence>
<proteinExistence type="predicted"/>
<sequence length="316" mass="34435">MSSLFAPVAREKAKLRMALQGVSGGGKTLSALYIAYGMTGNWAKIALIDTEHERAKEYATRSDLPTPTGAFLYAHLDPPYTVEKYIKYVRTGAEAVGPDGVVIVDSLSHAWSGEGGVLEYKDQIAANQRGQNSYTAWNAAGKLQNSLVDSILSVPCHTICTLRVKQDYALQPNERGKMEPVKLGLAPIQRDNLEYEFDIVLNIARNHVATTSKDVTFLDGLNSVITPELGQQLAAWLNDGQEPQRWMCTDCGKIIQSGVNRATGEIIPAADVAALGEKQFGRPLCRNCYKIALDTRKKREEAPAHDSGEEKAAAQG</sequence>
<protein>
    <submittedName>
        <fullName evidence="1">ATP-binding protein</fullName>
    </submittedName>
</protein>
<dbReference type="AlphaFoldDB" id="A0A9D2F1Y5"/>
<dbReference type="SUPFAM" id="SSF52540">
    <property type="entry name" value="P-loop containing nucleoside triphosphate hydrolases"/>
    <property type="match status" value="1"/>
</dbReference>
<name>A0A9D2F1Y5_9FIRM</name>
<accession>A0A9D2F1Y5</accession>
<reference evidence="1" key="2">
    <citation type="submission" date="2021-04" db="EMBL/GenBank/DDBJ databases">
        <authorList>
            <person name="Gilroy R."/>
        </authorList>
    </citation>
    <scope>NUCLEOTIDE SEQUENCE</scope>
    <source>
        <strain evidence="1">3436</strain>
    </source>
</reference>
<dbReference type="Pfam" id="PF13479">
    <property type="entry name" value="AAA_24"/>
    <property type="match status" value="1"/>
</dbReference>
<evidence type="ECO:0000313" key="1">
    <source>
        <dbReference type="EMBL" id="HIZ47611.1"/>
    </source>
</evidence>
<dbReference type="InterPro" id="IPR027417">
    <property type="entry name" value="P-loop_NTPase"/>
</dbReference>
<keyword evidence="1" id="KW-0067">ATP-binding</keyword>
<dbReference type="Proteomes" id="UP000824031">
    <property type="component" value="Unassembled WGS sequence"/>
</dbReference>
<comment type="caution">
    <text evidence="1">The sequence shown here is derived from an EMBL/GenBank/DDBJ whole genome shotgun (WGS) entry which is preliminary data.</text>
</comment>
<dbReference type="Gene3D" id="3.40.50.300">
    <property type="entry name" value="P-loop containing nucleotide triphosphate hydrolases"/>
    <property type="match status" value="1"/>
</dbReference>
<keyword evidence="1" id="KW-0547">Nucleotide-binding</keyword>